<dbReference type="SUPFAM" id="SSF53850">
    <property type="entry name" value="Periplasmic binding protein-like II"/>
    <property type="match status" value="1"/>
</dbReference>
<dbReference type="PANTHER" id="PTHR30537:SF5">
    <property type="entry name" value="HTH-TYPE TRANSCRIPTIONAL ACTIVATOR TTDR-RELATED"/>
    <property type="match status" value="1"/>
</dbReference>
<dbReference type="GO" id="GO:0003677">
    <property type="term" value="F:DNA binding"/>
    <property type="evidence" value="ECO:0007669"/>
    <property type="project" value="UniProtKB-KW"/>
</dbReference>
<dbReference type="Pfam" id="PF00126">
    <property type="entry name" value="HTH_1"/>
    <property type="match status" value="1"/>
</dbReference>
<dbReference type="Gene3D" id="1.10.10.10">
    <property type="entry name" value="Winged helix-like DNA-binding domain superfamily/Winged helix DNA-binding domain"/>
    <property type="match status" value="1"/>
</dbReference>
<dbReference type="FunFam" id="1.10.10.10:FF:000001">
    <property type="entry name" value="LysR family transcriptional regulator"/>
    <property type="match status" value="1"/>
</dbReference>
<dbReference type="EMBL" id="BSPO01000001">
    <property type="protein sequence ID" value="GLS82329.1"/>
    <property type="molecule type" value="Genomic_DNA"/>
</dbReference>
<keyword evidence="3" id="KW-0238">DNA-binding</keyword>
<evidence type="ECO:0000256" key="3">
    <source>
        <dbReference type="ARBA" id="ARBA00023125"/>
    </source>
</evidence>
<accession>A0AA37TSJ5</accession>
<keyword evidence="2" id="KW-0805">Transcription regulation</keyword>
<keyword evidence="7" id="KW-1185">Reference proteome</keyword>
<comment type="caution">
    <text evidence="6">The sequence shown here is derived from an EMBL/GenBank/DDBJ whole genome shotgun (WGS) entry which is preliminary data.</text>
</comment>
<dbReference type="GO" id="GO:0003700">
    <property type="term" value="F:DNA-binding transcription factor activity"/>
    <property type="evidence" value="ECO:0007669"/>
    <property type="project" value="InterPro"/>
</dbReference>
<protein>
    <submittedName>
        <fullName evidence="6">LysR family transcriptional regulator</fullName>
    </submittedName>
</protein>
<organism evidence="6 7">
    <name type="scientific">Paraferrimonas haliotis</name>
    <dbReference type="NCBI Taxonomy" id="2013866"/>
    <lineage>
        <taxon>Bacteria</taxon>
        <taxon>Pseudomonadati</taxon>
        <taxon>Pseudomonadota</taxon>
        <taxon>Gammaproteobacteria</taxon>
        <taxon>Alteromonadales</taxon>
        <taxon>Ferrimonadaceae</taxon>
        <taxon>Paraferrimonas</taxon>
    </lineage>
</organism>
<dbReference type="InterPro" id="IPR000847">
    <property type="entry name" value="LysR_HTH_N"/>
</dbReference>
<reference evidence="6 7" key="1">
    <citation type="journal article" date="2014" name="Int. J. Syst. Evol. Microbiol.">
        <title>Complete genome sequence of Corynebacterium casei LMG S-19264T (=DSM 44701T), isolated from a smear-ripened cheese.</title>
        <authorList>
            <consortium name="US DOE Joint Genome Institute (JGI-PGF)"/>
            <person name="Walter F."/>
            <person name="Albersmeier A."/>
            <person name="Kalinowski J."/>
            <person name="Ruckert C."/>
        </authorList>
    </citation>
    <scope>NUCLEOTIDE SEQUENCE [LARGE SCALE GENOMIC DNA]</scope>
    <source>
        <strain evidence="6 7">NBRC 112785</strain>
    </source>
</reference>
<dbReference type="Proteomes" id="UP001157439">
    <property type="component" value="Unassembled WGS sequence"/>
</dbReference>
<dbReference type="PANTHER" id="PTHR30537">
    <property type="entry name" value="HTH-TYPE TRANSCRIPTIONAL REGULATOR"/>
    <property type="match status" value="1"/>
</dbReference>
<keyword evidence="4" id="KW-0804">Transcription</keyword>
<dbReference type="InterPro" id="IPR036388">
    <property type="entry name" value="WH-like_DNA-bd_sf"/>
</dbReference>
<sequence>MSTSFAQLKAFYTVVEQGSLAKAARALSMAPPSLSKSLRLLEKNIGLSLFDRSSNKLVLTEAGQLLYQSSKPHTQQLEHAIARVQDLDSEPSGSVRISLPRLAHQMIFGRLFAEFCRLYPQIQLEISLNDATIDIVEEGFDFGIRFGDRVSLGMVAKPLTGNLTEAVFASPEYIAKHGMPQTLEELAQHKVVQYRYIASNQLVAFKLMQEGQEVSLELSPAIIVNDTDLVIDGALQHLGIGRMLAPLVAPHFAKGTLLPVLKSHWYDYPGLYLYYPQHNRQFKRLRVFIDYLTKNLSQSVKPATSGTS</sequence>
<evidence type="ECO:0000256" key="4">
    <source>
        <dbReference type="ARBA" id="ARBA00023163"/>
    </source>
</evidence>
<comment type="similarity">
    <text evidence="1">Belongs to the LysR transcriptional regulatory family.</text>
</comment>
<dbReference type="InterPro" id="IPR036390">
    <property type="entry name" value="WH_DNA-bd_sf"/>
</dbReference>
<dbReference type="Gene3D" id="3.40.190.290">
    <property type="match status" value="1"/>
</dbReference>
<dbReference type="PRINTS" id="PR00039">
    <property type="entry name" value="HTHLYSR"/>
</dbReference>
<dbReference type="PROSITE" id="PS50931">
    <property type="entry name" value="HTH_LYSR"/>
    <property type="match status" value="1"/>
</dbReference>
<dbReference type="AlphaFoldDB" id="A0AA37TSJ5"/>
<evidence type="ECO:0000259" key="5">
    <source>
        <dbReference type="PROSITE" id="PS50931"/>
    </source>
</evidence>
<evidence type="ECO:0000313" key="7">
    <source>
        <dbReference type="Proteomes" id="UP001157439"/>
    </source>
</evidence>
<gene>
    <name evidence="6" type="ORF">GCM10007894_03060</name>
</gene>
<dbReference type="InterPro" id="IPR058163">
    <property type="entry name" value="LysR-type_TF_proteobact-type"/>
</dbReference>
<dbReference type="RefSeq" id="WP_095500082.1">
    <property type="nucleotide sequence ID" value="NZ_BSPO01000001.1"/>
</dbReference>
<name>A0AA37TSJ5_9GAMM</name>
<feature type="domain" description="HTH lysR-type" evidence="5">
    <location>
        <begin position="3"/>
        <end position="60"/>
    </location>
</feature>
<dbReference type="InterPro" id="IPR005119">
    <property type="entry name" value="LysR_subst-bd"/>
</dbReference>
<dbReference type="Pfam" id="PF03466">
    <property type="entry name" value="LysR_substrate"/>
    <property type="match status" value="1"/>
</dbReference>
<evidence type="ECO:0000256" key="2">
    <source>
        <dbReference type="ARBA" id="ARBA00023015"/>
    </source>
</evidence>
<dbReference type="SUPFAM" id="SSF46785">
    <property type="entry name" value="Winged helix' DNA-binding domain"/>
    <property type="match status" value="1"/>
</dbReference>
<proteinExistence type="inferred from homology"/>
<evidence type="ECO:0000313" key="6">
    <source>
        <dbReference type="EMBL" id="GLS82329.1"/>
    </source>
</evidence>
<evidence type="ECO:0000256" key="1">
    <source>
        <dbReference type="ARBA" id="ARBA00009437"/>
    </source>
</evidence>